<dbReference type="Proteomes" id="UP000824190">
    <property type="component" value="Unassembled WGS sequence"/>
</dbReference>
<evidence type="ECO:0000313" key="2">
    <source>
        <dbReference type="EMBL" id="HIW92561.1"/>
    </source>
</evidence>
<proteinExistence type="predicted"/>
<dbReference type="InterPro" id="IPR021888">
    <property type="entry name" value="DUF3499"/>
</dbReference>
<gene>
    <name evidence="2" type="ORF">H9870_12990</name>
</gene>
<name>A0A9D1RTQ6_9CORY</name>
<evidence type="ECO:0000256" key="1">
    <source>
        <dbReference type="SAM" id="MobiDB-lite"/>
    </source>
</evidence>
<dbReference type="EMBL" id="DXGC01000112">
    <property type="protein sequence ID" value="HIW92561.1"/>
    <property type="molecule type" value="Genomic_DNA"/>
</dbReference>
<dbReference type="Pfam" id="PF12005">
    <property type="entry name" value="DUF3499"/>
    <property type="match status" value="1"/>
</dbReference>
<comment type="caution">
    <text evidence="2">The sequence shown here is derived from an EMBL/GenBank/DDBJ whole genome shotgun (WGS) entry which is preliminary data.</text>
</comment>
<organism evidence="2 3">
    <name type="scientific">Candidatus Corynebacterium avicola</name>
    <dbReference type="NCBI Taxonomy" id="2838527"/>
    <lineage>
        <taxon>Bacteria</taxon>
        <taxon>Bacillati</taxon>
        <taxon>Actinomycetota</taxon>
        <taxon>Actinomycetes</taxon>
        <taxon>Mycobacteriales</taxon>
        <taxon>Corynebacteriaceae</taxon>
        <taxon>Corynebacterium</taxon>
    </lineage>
</organism>
<reference evidence="2" key="2">
    <citation type="submission" date="2021-04" db="EMBL/GenBank/DDBJ databases">
        <authorList>
            <person name="Gilroy R."/>
        </authorList>
    </citation>
    <scope>NUCLEOTIDE SEQUENCE</scope>
    <source>
        <strain evidence="2">CHK32-1732</strain>
    </source>
</reference>
<protein>
    <submittedName>
        <fullName evidence="2">DUF3499 domain-containing protein</fullName>
    </submittedName>
</protein>
<dbReference type="AlphaFoldDB" id="A0A9D1RTQ6"/>
<evidence type="ECO:0000313" key="3">
    <source>
        <dbReference type="Proteomes" id="UP000824190"/>
    </source>
</evidence>
<sequence length="174" mass="18829">MTDFRRCSRPGCGAPAIATLRYNYAARMATINQLEAGDDPHSWDLCERHLARQTVPEGWGLDRDEGVGAVTGANPVHPGQAEMPGVPGIADSSYLTDDDFTDEEMQALAAALESPSISDGDDDAELTSTPVHPVSRVVRRSDIPQPSGHHPSRRNLPGRAPQRHLRAVQDSGER</sequence>
<accession>A0A9D1RTQ6</accession>
<reference evidence="2" key="1">
    <citation type="journal article" date="2021" name="PeerJ">
        <title>Extensive microbial diversity within the chicken gut microbiome revealed by metagenomics and culture.</title>
        <authorList>
            <person name="Gilroy R."/>
            <person name="Ravi A."/>
            <person name="Getino M."/>
            <person name="Pursley I."/>
            <person name="Horton D.L."/>
            <person name="Alikhan N.F."/>
            <person name="Baker D."/>
            <person name="Gharbi K."/>
            <person name="Hall N."/>
            <person name="Watson M."/>
            <person name="Adriaenssens E.M."/>
            <person name="Foster-Nyarko E."/>
            <person name="Jarju S."/>
            <person name="Secka A."/>
            <person name="Antonio M."/>
            <person name="Oren A."/>
            <person name="Chaudhuri R.R."/>
            <person name="La Ragione R."/>
            <person name="Hildebrand F."/>
            <person name="Pallen M.J."/>
        </authorList>
    </citation>
    <scope>NUCLEOTIDE SEQUENCE</scope>
    <source>
        <strain evidence="2">CHK32-1732</strain>
    </source>
</reference>
<feature type="region of interest" description="Disordered" evidence="1">
    <location>
        <begin position="114"/>
        <end position="174"/>
    </location>
</feature>
<feature type="region of interest" description="Disordered" evidence="1">
    <location>
        <begin position="73"/>
        <end position="96"/>
    </location>
</feature>